<comment type="caution">
    <text evidence="1">The sequence shown here is derived from an EMBL/GenBank/DDBJ whole genome shotgun (WGS) entry which is preliminary data.</text>
</comment>
<dbReference type="EMBL" id="JAKZGO010000008">
    <property type="protein sequence ID" value="MCH7414108.1"/>
    <property type="molecule type" value="Genomic_DNA"/>
</dbReference>
<sequence>MIIYVKSNNHQKNEIYVKYLDPNTSGTPGTPFAQLISNLANNVSSVVIDGATAGIQPMPFAGLIGYGGDNSTGSKAYLNILVFD</sequence>
<proteinExistence type="predicted"/>
<dbReference type="RefSeq" id="WP_241412408.1">
    <property type="nucleotide sequence ID" value="NZ_JAKZGO010000008.1"/>
</dbReference>
<dbReference type="Proteomes" id="UP001165430">
    <property type="component" value="Unassembled WGS sequence"/>
</dbReference>
<accession>A0ABS9VCD5</accession>
<evidence type="ECO:0000313" key="2">
    <source>
        <dbReference type="Proteomes" id="UP001165430"/>
    </source>
</evidence>
<organism evidence="1 2">
    <name type="scientific">Belliella alkalica</name>
    <dbReference type="NCBI Taxonomy" id="1730871"/>
    <lineage>
        <taxon>Bacteria</taxon>
        <taxon>Pseudomonadati</taxon>
        <taxon>Bacteroidota</taxon>
        <taxon>Cytophagia</taxon>
        <taxon>Cytophagales</taxon>
        <taxon>Cyclobacteriaceae</taxon>
        <taxon>Belliella</taxon>
    </lineage>
</organism>
<protein>
    <submittedName>
        <fullName evidence="1">Uncharacterized protein</fullName>
    </submittedName>
</protein>
<reference evidence="1" key="1">
    <citation type="submission" date="2022-03" db="EMBL/GenBank/DDBJ databases">
        <title>De novo assembled genomes of Belliella spp. (Cyclobacteriaceae) strains.</title>
        <authorList>
            <person name="Szabo A."/>
            <person name="Korponai K."/>
            <person name="Felfoldi T."/>
        </authorList>
    </citation>
    <scope>NUCLEOTIDE SEQUENCE</scope>
    <source>
        <strain evidence="1">DSM 111903</strain>
    </source>
</reference>
<name>A0ABS9VCD5_9BACT</name>
<evidence type="ECO:0000313" key="1">
    <source>
        <dbReference type="EMBL" id="MCH7414108.1"/>
    </source>
</evidence>
<keyword evidence="2" id="KW-1185">Reference proteome</keyword>
<gene>
    <name evidence="1" type="ORF">MM213_11465</name>
</gene>